<dbReference type="EMBL" id="JAALFG010000004">
    <property type="protein sequence ID" value="NGP18919.1"/>
    <property type="molecule type" value="Genomic_DNA"/>
</dbReference>
<sequence length="182" mass="20410">MAETHKALVDLAKREHARVMQADPKPQRFTRIVDGQRGAPEERVSIGGEIRYRYNRLDEVVRAAMDTLFDLSPVLSGEYRSAHMLFVNGASASNLADWDGTSDIIITNTLPYARKIELGTMTMRVPGTERIYEQAEALLRSRFGNQARIDFVYQGVLGKITTGGRKGNKAGNRYPALRIRGR</sequence>
<name>A0A6M1SGF7_9HYPH</name>
<dbReference type="RefSeq" id="WP_164535180.1">
    <property type="nucleotide sequence ID" value="NZ_JAALFG010000004.1"/>
</dbReference>
<dbReference type="Proteomes" id="UP000474802">
    <property type="component" value="Unassembled WGS sequence"/>
</dbReference>
<gene>
    <name evidence="1" type="ORF">G5575_15790</name>
</gene>
<organism evidence="1 2">
    <name type="scientific">Devosia aurantiaca</name>
    <dbReference type="NCBI Taxonomy" id="2714858"/>
    <lineage>
        <taxon>Bacteria</taxon>
        <taxon>Pseudomonadati</taxon>
        <taxon>Pseudomonadota</taxon>
        <taxon>Alphaproteobacteria</taxon>
        <taxon>Hyphomicrobiales</taxon>
        <taxon>Devosiaceae</taxon>
        <taxon>Devosia</taxon>
    </lineage>
</organism>
<keyword evidence="2" id="KW-1185">Reference proteome</keyword>
<evidence type="ECO:0000313" key="2">
    <source>
        <dbReference type="Proteomes" id="UP000474802"/>
    </source>
</evidence>
<protein>
    <submittedName>
        <fullName evidence="1">Uncharacterized protein</fullName>
    </submittedName>
</protein>
<reference evidence="1 2" key="1">
    <citation type="submission" date="2020-02" db="EMBL/GenBank/DDBJ databases">
        <authorList>
            <person name="Khan S.A."/>
            <person name="Jeon C.O."/>
            <person name="Chun B.H."/>
        </authorList>
    </citation>
    <scope>NUCLEOTIDE SEQUENCE [LARGE SCALE GENOMIC DNA]</scope>
    <source>
        <strain evidence="1 2">H239</strain>
    </source>
</reference>
<comment type="caution">
    <text evidence="1">The sequence shown here is derived from an EMBL/GenBank/DDBJ whole genome shotgun (WGS) entry which is preliminary data.</text>
</comment>
<dbReference type="AlphaFoldDB" id="A0A6M1SGF7"/>
<proteinExistence type="predicted"/>
<accession>A0A6M1SGF7</accession>
<reference evidence="1 2" key="2">
    <citation type="submission" date="2020-03" db="EMBL/GenBank/DDBJ databases">
        <title>Devosia chinhatensis sp. nov., isolated from a hexachlorocyclohexane (HCH) dump site in India.</title>
        <authorList>
            <person name="Kumar M."/>
            <person name="Lal R."/>
        </authorList>
    </citation>
    <scope>NUCLEOTIDE SEQUENCE [LARGE SCALE GENOMIC DNA]</scope>
    <source>
        <strain evidence="1 2">H239</strain>
    </source>
</reference>
<evidence type="ECO:0000313" key="1">
    <source>
        <dbReference type="EMBL" id="NGP18919.1"/>
    </source>
</evidence>